<feature type="site" description="Histone H3K4me3 binding" evidence="2">
    <location>
        <position position="401"/>
    </location>
</feature>
<dbReference type="GO" id="GO:0006355">
    <property type="term" value="P:regulation of DNA-templated transcription"/>
    <property type="evidence" value="ECO:0007669"/>
    <property type="project" value="TreeGrafter"/>
</dbReference>
<feature type="binding site" evidence="3">
    <location>
        <position position="451"/>
    </location>
    <ligand>
        <name>Zn(2+)</name>
        <dbReference type="ChEBI" id="CHEBI:29105"/>
        <label>2</label>
    </ligand>
</feature>
<accession>A0A9P7D5Q0</accession>
<feature type="binding site" evidence="3">
    <location>
        <position position="409"/>
    </location>
    <ligand>
        <name>Zn(2+)</name>
        <dbReference type="ChEBI" id="CHEBI:29105"/>
        <label>2</label>
    </ligand>
</feature>
<keyword evidence="3" id="KW-0862">Zinc</keyword>
<dbReference type="PANTHER" id="PTHR10333">
    <property type="entry name" value="INHIBITOR OF GROWTH PROTEIN"/>
    <property type="match status" value="1"/>
</dbReference>
<evidence type="ECO:0000256" key="3">
    <source>
        <dbReference type="PIRSR" id="PIRSR628651-51"/>
    </source>
</evidence>
<dbReference type="Gene3D" id="3.30.40.10">
    <property type="entry name" value="Zinc/RING finger domain, C3HC4 (zinc finger)"/>
    <property type="match status" value="2"/>
</dbReference>
<evidence type="ECO:0000259" key="5">
    <source>
        <dbReference type="SMART" id="SM01408"/>
    </source>
</evidence>
<protein>
    <recommendedName>
        <fullName evidence="5">Inhibitor of growth protein N-terminal histone-binding domain-containing protein</fullName>
    </recommendedName>
</protein>
<evidence type="ECO:0000256" key="1">
    <source>
        <dbReference type="ARBA" id="ARBA00022853"/>
    </source>
</evidence>
<dbReference type="GO" id="GO:0000785">
    <property type="term" value="C:chromatin"/>
    <property type="evidence" value="ECO:0007669"/>
    <property type="project" value="UniProtKB-ARBA"/>
</dbReference>
<feature type="compositionally biased region" description="Basic residues" evidence="4">
    <location>
        <begin position="454"/>
        <end position="468"/>
    </location>
</feature>
<feature type="region of interest" description="Disordered" evidence="4">
    <location>
        <begin position="358"/>
        <end position="384"/>
    </location>
</feature>
<evidence type="ECO:0000313" key="7">
    <source>
        <dbReference type="Proteomes" id="UP000714275"/>
    </source>
</evidence>
<proteinExistence type="predicted"/>
<organism evidence="6 7">
    <name type="scientific">Suillus placidus</name>
    <dbReference type="NCBI Taxonomy" id="48579"/>
    <lineage>
        <taxon>Eukaryota</taxon>
        <taxon>Fungi</taxon>
        <taxon>Dikarya</taxon>
        <taxon>Basidiomycota</taxon>
        <taxon>Agaricomycotina</taxon>
        <taxon>Agaricomycetes</taxon>
        <taxon>Agaricomycetidae</taxon>
        <taxon>Boletales</taxon>
        <taxon>Suillineae</taxon>
        <taxon>Suillaceae</taxon>
        <taxon>Suillus</taxon>
    </lineage>
</organism>
<feature type="domain" description="Inhibitor of growth protein N-terminal histone-binding" evidence="5">
    <location>
        <begin position="22"/>
        <end position="125"/>
    </location>
</feature>
<evidence type="ECO:0000256" key="2">
    <source>
        <dbReference type="PIRSR" id="PIRSR628651-50"/>
    </source>
</evidence>
<feature type="binding site" evidence="3">
    <location>
        <position position="435"/>
    </location>
    <ligand>
        <name>Zn(2+)</name>
        <dbReference type="ChEBI" id="CHEBI:29105"/>
        <label>1</label>
    </ligand>
</feature>
<evidence type="ECO:0000313" key="6">
    <source>
        <dbReference type="EMBL" id="KAG1779521.1"/>
    </source>
</evidence>
<dbReference type="PANTHER" id="PTHR10333:SF42">
    <property type="entry name" value="INHIBITOR OF GROWTH PROTEIN 5"/>
    <property type="match status" value="1"/>
</dbReference>
<dbReference type="Proteomes" id="UP000714275">
    <property type="component" value="Unassembled WGS sequence"/>
</dbReference>
<dbReference type="Gene3D" id="6.10.140.1740">
    <property type="match status" value="1"/>
</dbReference>
<feature type="site" description="Histone H3K4me3 binding" evidence="2">
    <location>
        <position position="413"/>
    </location>
</feature>
<dbReference type="InterPro" id="IPR024610">
    <property type="entry name" value="ING_N_histone-binding"/>
</dbReference>
<feature type="binding site" evidence="3">
    <location>
        <position position="432"/>
    </location>
    <ligand>
        <name>Zn(2+)</name>
        <dbReference type="ChEBI" id="CHEBI:29105"/>
        <label>1</label>
    </ligand>
</feature>
<gene>
    <name evidence="6" type="ORF">EV702DRAFT_73208</name>
</gene>
<dbReference type="AlphaFoldDB" id="A0A9P7D5Q0"/>
<feature type="site" description="Histone H3K4me3 binding" evidence="2">
    <location>
        <position position="390"/>
    </location>
</feature>
<feature type="binding site" evidence="3">
    <location>
        <position position="404"/>
    </location>
    <ligand>
        <name>Zn(2+)</name>
        <dbReference type="ChEBI" id="CHEBI:29105"/>
        <label>2</label>
    </ligand>
</feature>
<feature type="binding site" evidence="3">
    <location>
        <position position="391"/>
    </location>
    <ligand>
        <name>Zn(2+)</name>
        <dbReference type="ChEBI" id="CHEBI:29105"/>
        <label>1</label>
    </ligand>
</feature>
<feature type="region of interest" description="Disordered" evidence="4">
    <location>
        <begin position="241"/>
        <end position="298"/>
    </location>
</feature>
<dbReference type="InterPro" id="IPR028651">
    <property type="entry name" value="ING_fam"/>
</dbReference>
<dbReference type="GO" id="GO:0005634">
    <property type="term" value="C:nucleus"/>
    <property type="evidence" value="ECO:0007669"/>
    <property type="project" value="TreeGrafter"/>
</dbReference>
<dbReference type="InterPro" id="IPR013083">
    <property type="entry name" value="Znf_RING/FYVE/PHD"/>
</dbReference>
<feature type="binding site" evidence="3">
    <location>
        <position position="393"/>
    </location>
    <ligand>
        <name>Zn(2+)</name>
        <dbReference type="ChEBI" id="CHEBI:29105"/>
        <label>1</label>
    </ligand>
</feature>
<dbReference type="EMBL" id="JABBWD010000011">
    <property type="protein sequence ID" value="KAG1779521.1"/>
    <property type="molecule type" value="Genomic_DNA"/>
</dbReference>
<keyword evidence="7" id="KW-1185">Reference proteome</keyword>
<feature type="binding site" evidence="3">
    <location>
        <position position="448"/>
    </location>
    <ligand>
        <name>Zn(2+)</name>
        <dbReference type="ChEBI" id="CHEBI:29105"/>
        <label>2</label>
    </ligand>
</feature>
<dbReference type="GO" id="GO:0006325">
    <property type="term" value="P:chromatin organization"/>
    <property type="evidence" value="ECO:0007669"/>
    <property type="project" value="UniProtKB-KW"/>
</dbReference>
<feature type="site" description="Histone H3K4me3 binding" evidence="2">
    <location>
        <position position="405"/>
    </location>
</feature>
<feature type="compositionally biased region" description="Low complexity" evidence="4">
    <location>
        <begin position="243"/>
        <end position="255"/>
    </location>
</feature>
<dbReference type="SMART" id="SM01408">
    <property type="entry name" value="ING"/>
    <property type="match status" value="1"/>
</dbReference>
<dbReference type="SUPFAM" id="SSF57903">
    <property type="entry name" value="FYVE/PHD zinc finger"/>
    <property type="match status" value="1"/>
</dbReference>
<feature type="region of interest" description="Disordered" evidence="4">
    <location>
        <begin position="150"/>
        <end position="227"/>
    </location>
</feature>
<dbReference type="Pfam" id="PF12998">
    <property type="entry name" value="ING"/>
    <property type="match status" value="1"/>
</dbReference>
<feature type="region of interest" description="Disordered" evidence="4">
    <location>
        <begin position="454"/>
        <end position="483"/>
    </location>
</feature>
<evidence type="ECO:0000256" key="4">
    <source>
        <dbReference type="SAM" id="MobiDB-lite"/>
    </source>
</evidence>
<reference evidence="6" key="1">
    <citation type="journal article" date="2020" name="New Phytol.">
        <title>Comparative genomics reveals dynamic genome evolution in host specialist ectomycorrhizal fungi.</title>
        <authorList>
            <person name="Lofgren L.A."/>
            <person name="Nguyen N.H."/>
            <person name="Vilgalys R."/>
            <person name="Ruytinx J."/>
            <person name="Liao H.L."/>
            <person name="Branco S."/>
            <person name="Kuo A."/>
            <person name="LaButti K."/>
            <person name="Lipzen A."/>
            <person name="Andreopoulos W."/>
            <person name="Pangilinan J."/>
            <person name="Riley R."/>
            <person name="Hundley H."/>
            <person name="Na H."/>
            <person name="Barry K."/>
            <person name="Grigoriev I.V."/>
            <person name="Stajich J.E."/>
            <person name="Kennedy P.G."/>
        </authorList>
    </citation>
    <scope>NUCLEOTIDE SEQUENCE</scope>
    <source>
        <strain evidence="6">DOB743</strain>
    </source>
</reference>
<keyword evidence="1" id="KW-0156">Chromatin regulator</keyword>
<feature type="compositionally biased region" description="Polar residues" evidence="4">
    <location>
        <begin position="163"/>
        <end position="172"/>
    </location>
</feature>
<dbReference type="OrthoDB" id="2505961at2759"/>
<dbReference type="CDD" id="cd15505">
    <property type="entry name" value="PHD_ING"/>
    <property type="match status" value="1"/>
</dbReference>
<dbReference type="CDD" id="cd16859">
    <property type="entry name" value="ING_ING4_5"/>
    <property type="match status" value="1"/>
</dbReference>
<comment type="caution">
    <text evidence="6">The sequence shown here is derived from an EMBL/GenBank/DDBJ whole genome shotgun (WGS) entry which is preliminary data.</text>
</comment>
<dbReference type="InterPro" id="IPR011011">
    <property type="entry name" value="Znf_FYVE_PHD"/>
</dbReference>
<sequence>MAPSRAPISHESNVNNVYALSLLSEYTHTLDSLPLDLSRNFADLRELDAVLSSSMTSITAKIQNLTQMIEDGTVAKQDRLFLLTDIAEEAARLKLGGEDKIRVACQAADNLKSHTSHMRTLLTLLPSFDVSALNRKTSYPHVAVRSYMPTIDNSRRRRGNYGSIMNTANHEASPSKRKRATREDDMDVGGGKSPRKERTGDTTAQRSRNGARSRKPERAASPTESVLSVISHTVAPVSQAYVGTSRAGGSSSRATNPSSRRSKPNHNTYDEPHVNGSVNGRREIFPAPPSSSVSHPSLPIPYGSNGLHSYDIPGAHTLANDWGVPPLGQLEGPGMPVARNTHTGLSISSATVLTPSLPLVSPSDTQAGNAAGDTATEVGEGDGEGDDKTYCFCEGISYGEMIACDDVNCEREWVRYISLCPYTVHPSTPQFHLACIGLTVPPDGTWFCEACRQKKNAKRGSRANKKRSGGGGTRSGGKAANNG</sequence>
<dbReference type="GO" id="GO:0046872">
    <property type="term" value="F:metal ion binding"/>
    <property type="evidence" value="ECO:0007669"/>
    <property type="project" value="UniProtKB-KW"/>
</dbReference>
<name>A0A9P7D5Q0_9AGAM</name>
<keyword evidence="3" id="KW-0479">Metal-binding</keyword>